<name>A0A0B6WYI3_9BACT</name>
<dbReference type="EMBL" id="CBXV010000008">
    <property type="protein sequence ID" value="CDM66328.1"/>
    <property type="molecule type" value="Genomic_DNA"/>
</dbReference>
<proteinExistence type="predicted"/>
<reference evidence="2 3" key="2">
    <citation type="submission" date="2015-01" db="EMBL/GenBank/DDBJ databases">
        <title>Complete genome sequence of Pyrinomonas methylaliphatogenes type strain K22T.</title>
        <authorList>
            <person name="Lee K.C.Y."/>
            <person name="Power J.F."/>
            <person name="Dunfield P.F."/>
            <person name="Morgan X.C."/>
            <person name="Huttenhower C."/>
            <person name="Stott M.B."/>
        </authorList>
    </citation>
    <scope>NUCLEOTIDE SEQUENCE [LARGE SCALE GENOMIC DNA]</scope>
    <source>
        <strain evidence="2 3">K22</strain>
    </source>
</reference>
<accession>A0A0B6WYI3</accession>
<gene>
    <name evidence="2" type="ORF">PYK22_02355</name>
</gene>
<organism evidence="2 3">
    <name type="scientific">Pyrinomonas methylaliphatogenes</name>
    <dbReference type="NCBI Taxonomy" id="454194"/>
    <lineage>
        <taxon>Bacteria</taxon>
        <taxon>Pseudomonadati</taxon>
        <taxon>Acidobacteriota</taxon>
        <taxon>Blastocatellia</taxon>
        <taxon>Blastocatellales</taxon>
        <taxon>Pyrinomonadaceae</taxon>
        <taxon>Pyrinomonas</taxon>
    </lineage>
</organism>
<evidence type="ECO:0000313" key="3">
    <source>
        <dbReference type="Proteomes" id="UP000031518"/>
    </source>
</evidence>
<protein>
    <submittedName>
        <fullName evidence="2">Zinc-ribbon domain</fullName>
    </submittedName>
</protein>
<keyword evidence="1" id="KW-0472">Membrane</keyword>
<keyword evidence="1" id="KW-1133">Transmembrane helix</keyword>
<dbReference type="RefSeq" id="WP_041977523.1">
    <property type="nucleotide sequence ID" value="NZ_CBXV010000008.1"/>
</dbReference>
<reference evidence="2 3" key="1">
    <citation type="submission" date="2013-12" db="EMBL/GenBank/DDBJ databases">
        <authorList>
            <person name="Stott M."/>
        </authorList>
    </citation>
    <scope>NUCLEOTIDE SEQUENCE [LARGE SCALE GENOMIC DNA]</scope>
    <source>
        <strain evidence="2 3">K22</strain>
    </source>
</reference>
<dbReference type="Proteomes" id="UP000031518">
    <property type="component" value="Unassembled WGS sequence"/>
</dbReference>
<evidence type="ECO:0000313" key="2">
    <source>
        <dbReference type="EMBL" id="CDM66328.1"/>
    </source>
</evidence>
<feature type="transmembrane region" description="Helical" evidence="1">
    <location>
        <begin position="168"/>
        <end position="187"/>
    </location>
</feature>
<dbReference type="OrthoDB" id="3808044at2"/>
<evidence type="ECO:0000256" key="1">
    <source>
        <dbReference type="SAM" id="Phobius"/>
    </source>
</evidence>
<dbReference type="AlphaFoldDB" id="A0A0B6WYI3"/>
<feature type="transmembrane region" description="Helical" evidence="1">
    <location>
        <begin position="193"/>
        <end position="213"/>
    </location>
</feature>
<keyword evidence="1" id="KW-0812">Transmembrane</keyword>
<sequence length="276" mass="30839">MMNLEGKSEHSFSLNMVGDEEALRSSLSRAVEQFGYTVTSDLPLIARRNARRWGRWGLSWDPFEYAAKLTITLRRQRQNLFSVTFDYEINDPYLMRSDRKLLEKEAEAIAALAAQGSFELLCPSCHTIATDDSRFCRRCGAALKLLTAPAEVDLVRAMGRARSALRQSAVSLVMLLGFLCMLLAFFTTGNLKILTIGFWMSSIGLLFLVSSFWSNYRTLKLTEGAQRSKLLCLRGEQVPLLAPPPAVISASQPYASVTERTTELLDGAPQETDPLR</sequence>
<keyword evidence="3" id="KW-1185">Reference proteome</keyword>